<evidence type="ECO:0000259" key="4">
    <source>
        <dbReference type="Pfam" id="PF05199"/>
    </source>
</evidence>
<comment type="similarity">
    <text evidence="1">Belongs to the GMC oxidoreductase family.</text>
</comment>
<gene>
    <name evidence="5" type="ORF">OBRU01_02360</name>
</gene>
<dbReference type="Gene3D" id="3.50.50.60">
    <property type="entry name" value="FAD/NAD(P)-binding domain"/>
    <property type="match status" value="2"/>
</dbReference>
<dbReference type="GO" id="GO:0050660">
    <property type="term" value="F:flavin adenine dinucleotide binding"/>
    <property type="evidence" value="ECO:0007669"/>
    <property type="project" value="InterPro"/>
</dbReference>
<dbReference type="Gene3D" id="3.30.410.40">
    <property type="match status" value="1"/>
</dbReference>
<comment type="caution">
    <text evidence="5">The sequence shown here is derived from an EMBL/GenBank/DDBJ whole genome shotgun (WGS) entry which is preliminary data.</text>
</comment>
<keyword evidence="2" id="KW-0274">FAD</keyword>
<dbReference type="GO" id="GO:0016614">
    <property type="term" value="F:oxidoreductase activity, acting on CH-OH group of donors"/>
    <property type="evidence" value="ECO:0007669"/>
    <property type="project" value="InterPro"/>
</dbReference>
<evidence type="ECO:0000256" key="2">
    <source>
        <dbReference type="PIRSR" id="PIRSR000137-2"/>
    </source>
</evidence>
<comment type="cofactor">
    <cofactor evidence="2">
        <name>FAD</name>
        <dbReference type="ChEBI" id="CHEBI:57692"/>
    </cofactor>
</comment>
<protein>
    <submittedName>
        <fullName evidence="5">Glucose oxidase</fullName>
    </submittedName>
</protein>
<keyword evidence="6" id="KW-1185">Reference proteome</keyword>
<dbReference type="SUPFAM" id="SSF51905">
    <property type="entry name" value="FAD/NAD(P)-binding domain"/>
    <property type="match status" value="1"/>
</dbReference>
<dbReference type="Pfam" id="PF05199">
    <property type="entry name" value="GMC_oxred_C"/>
    <property type="match status" value="1"/>
</dbReference>
<dbReference type="Proteomes" id="UP000037510">
    <property type="component" value="Unassembled WGS sequence"/>
</dbReference>
<name>A0A0L7LSJ3_OPEBR</name>
<feature type="domain" description="Glucose-methanol-choline oxidoreductase C-terminal" evidence="4">
    <location>
        <begin position="346"/>
        <end position="458"/>
    </location>
</feature>
<feature type="binding site" evidence="2">
    <location>
        <begin position="460"/>
        <end position="461"/>
    </location>
    <ligand>
        <name>FAD</name>
        <dbReference type="ChEBI" id="CHEBI:57692"/>
    </ligand>
</feature>
<reference evidence="5 6" key="1">
    <citation type="journal article" date="2015" name="Genome Biol. Evol.">
        <title>The genome of winter moth (Operophtera brumata) provides a genomic perspective on sexual dimorphism and phenology.</title>
        <authorList>
            <person name="Derks M.F."/>
            <person name="Smit S."/>
            <person name="Salis L."/>
            <person name="Schijlen E."/>
            <person name="Bossers A."/>
            <person name="Mateman C."/>
            <person name="Pijl A.S."/>
            <person name="de Ridder D."/>
            <person name="Groenen M.A."/>
            <person name="Visser M.E."/>
            <person name="Megens H.J."/>
        </authorList>
    </citation>
    <scope>NUCLEOTIDE SEQUENCE [LARGE SCALE GENOMIC DNA]</scope>
    <source>
        <strain evidence="5">WM2013NL</strain>
        <tissue evidence="5">Head and thorax</tissue>
    </source>
</reference>
<accession>A0A0L7LSJ3</accession>
<dbReference type="InterPro" id="IPR036188">
    <property type="entry name" value="FAD/NAD-bd_sf"/>
</dbReference>
<evidence type="ECO:0000313" key="6">
    <source>
        <dbReference type="Proteomes" id="UP000037510"/>
    </source>
</evidence>
<keyword evidence="2" id="KW-0285">Flavoprotein</keyword>
<dbReference type="PIRSF" id="PIRSF000137">
    <property type="entry name" value="Alcohol_oxidase"/>
    <property type="match status" value="1"/>
</dbReference>
<dbReference type="SMR" id="A0A0L7LSJ3"/>
<feature type="binding site" evidence="2">
    <location>
        <position position="238"/>
    </location>
    <ligand>
        <name>FAD</name>
        <dbReference type="ChEBI" id="CHEBI:57692"/>
    </ligand>
</feature>
<evidence type="ECO:0000259" key="3">
    <source>
        <dbReference type="Pfam" id="PF00732"/>
    </source>
</evidence>
<dbReference type="PANTHER" id="PTHR11552">
    <property type="entry name" value="GLUCOSE-METHANOL-CHOLINE GMC OXIDOREDUCTASE"/>
    <property type="match status" value="1"/>
</dbReference>
<dbReference type="InterPro" id="IPR007867">
    <property type="entry name" value="GMC_OxRtase_C"/>
</dbReference>
<evidence type="ECO:0000256" key="1">
    <source>
        <dbReference type="ARBA" id="ARBA00010790"/>
    </source>
</evidence>
<dbReference type="AlphaFoldDB" id="A0A0L7LSJ3"/>
<dbReference type="STRING" id="104452.A0A0L7LSJ3"/>
<proteinExistence type="inferred from homology"/>
<feature type="domain" description="Glucose-methanol-choline oxidoreductase N-terminal" evidence="3">
    <location>
        <begin position="123"/>
        <end position="251"/>
    </location>
</feature>
<dbReference type="Gene3D" id="3.30.560.10">
    <property type="entry name" value="Glucose Oxidase, domain 3"/>
    <property type="match status" value="1"/>
</dbReference>
<sequence length="481" mass="53528">MILAPEDCGCPFVIEGASLENSPVCSGTILFMTLLQSFLWGRCNIAEPCKRIVSVDNVDEEYDFIVVGGGSAGSIVLLLEAGGPEPIGAKIPSFYRTFWANQEVDWDYHTVPADYCLDKGSKGCSWPRGKVLDYEDWVQAGAEGWAWEDNLKYFAMTEGNRQIGSVYNHQPQAMYELMHAINETGLPIITDMNDPNTPEGFSIAQAFNADGQRYTTARAFLLPKSQRPNLSVRLYSRVTRVLFEDKRAESLERFDIPVVADLPVGHNLRNHIGATLSFVLSAVDDTFLTGLLYSSLGDRERGQPDMQFFFNGFYAECSRTGQPGEPATDCPENGMNVSANAVNLLPKSVGVITLNSSDPLDAPIFDANYFAHPEDMLVVKEGMRLLKKIFDSQILQDKYQIKLDPEHTARCDEYSEQWSEEWLECIIRVNTDPQNHQLGTAAIGRVVDTSLRVKHLEGNPQGAIMMVAERGAASLREEYGH</sequence>
<dbReference type="EMBL" id="JTDY01000172">
    <property type="protein sequence ID" value="KOB78455.1"/>
    <property type="molecule type" value="Genomic_DNA"/>
</dbReference>
<dbReference type="Pfam" id="PF00732">
    <property type="entry name" value="GMC_oxred_N"/>
    <property type="match status" value="1"/>
</dbReference>
<organism evidence="5 6">
    <name type="scientific">Operophtera brumata</name>
    <name type="common">Winter moth</name>
    <name type="synonym">Phalaena brumata</name>
    <dbReference type="NCBI Taxonomy" id="104452"/>
    <lineage>
        <taxon>Eukaryota</taxon>
        <taxon>Metazoa</taxon>
        <taxon>Ecdysozoa</taxon>
        <taxon>Arthropoda</taxon>
        <taxon>Hexapoda</taxon>
        <taxon>Insecta</taxon>
        <taxon>Pterygota</taxon>
        <taxon>Neoptera</taxon>
        <taxon>Endopterygota</taxon>
        <taxon>Lepidoptera</taxon>
        <taxon>Glossata</taxon>
        <taxon>Ditrysia</taxon>
        <taxon>Geometroidea</taxon>
        <taxon>Geometridae</taxon>
        <taxon>Larentiinae</taxon>
        <taxon>Operophtera</taxon>
    </lineage>
</organism>
<dbReference type="SUPFAM" id="SSF54373">
    <property type="entry name" value="FAD-linked reductases, C-terminal domain"/>
    <property type="match status" value="1"/>
</dbReference>
<dbReference type="InterPro" id="IPR012132">
    <property type="entry name" value="GMC_OxRdtase"/>
</dbReference>
<feature type="binding site" evidence="2">
    <location>
        <position position="131"/>
    </location>
    <ligand>
        <name>FAD</name>
        <dbReference type="ChEBI" id="CHEBI:57692"/>
    </ligand>
</feature>
<evidence type="ECO:0000313" key="5">
    <source>
        <dbReference type="EMBL" id="KOB78455.1"/>
    </source>
</evidence>
<dbReference type="PANTHER" id="PTHR11552:SF217">
    <property type="entry name" value="GLUCOSE DEHYDROGENASE [FAD, QUINONE]"/>
    <property type="match status" value="1"/>
</dbReference>
<dbReference type="InterPro" id="IPR000172">
    <property type="entry name" value="GMC_OxRdtase_N"/>
</dbReference>